<proteinExistence type="predicted"/>
<evidence type="ECO:0000313" key="1">
    <source>
        <dbReference type="EMBL" id="DAD85359.1"/>
    </source>
</evidence>
<accession>A0A8S5MTF9</accession>
<evidence type="ECO:0008006" key="2">
    <source>
        <dbReference type="Google" id="ProtNLM"/>
    </source>
</evidence>
<reference evidence="1" key="1">
    <citation type="journal article" date="2021" name="Proc. Natl. Acad. Sci. U.S.A.">
        <title>A Catalog of Tens of Thousands of Viruses from Human Metagenomes Reveals Hidden Associations with Chronic Diseases.</title>
        <authorList>
            <person name="Tisza M.J."/>
            <person name="Buck C.B."/>
        </authorList>
    </citation>
    <scope>NUCLEOTIDE SEQUENCE</scope>
    <source>
        <strain evidence="1">CtigT3</strain>
    </source>
</reference>
<organism evidence="1">
    <name type="scientific">Siphoviridae sp. ctigT3</name>
    <dbReference type="NCBI Taxonomy" id="2826434"/>
    <lineage>
        <taxon>Viruses</taxon>
        <taxon>Duplodnaviria</taxon>
        <taxon>Heunggongvirae</taxon>
        <taxon>Uroviricota</taxon>
        <taxon>Caudoviricetes</taxon>
    </lineage>
</organism>
<protein>
    <recommendedName>
        <fullName evidence="2">Tail protein</fullName>
    </recommendedName>
</protein>
<dbReference type="Pfam" id="PF07409">
    <property type="entry name" value="GP46"/>
    <property type="match status" value="1"/>
</dbReference>
<dbReference type="InterPro" id="IPR010877">
    <property type="entry name" value="Phage_Mu_Gp46"/>
</dbReference>
<sequence>MQFYLNGAEATLTDFARDGLARAVVNSLFSWARAEEDDEKPSESKMGWWADSYSDEGDKFGSRLWLLMRSSRTSEDIALAEEYALEALQWMLDDNIAAEIKAAAELDSFERLNLQIEIVRPDGKSLTARFADVWSEL</sequence>
<name>A0A8S5MTF9_9CAUD</name>
<dbReference type="EMBL" id="BK014981">
    <property type="protein sequence ID" value="DAD85359.1"/>
    <property type="molecule type" value="Genomic_DNA"/>
</dbReference>